<comment type="caution">
    <text evidence="1">The sequence shown here is derived from an EMBL/GenBank/DDBJ whole genome shotgun (WGS) entry which is preliminary data.</text>
</comment>
<dbReference type="Gene3D" id="3.80.10.10">
    <property type="entry name" value="Ribonuclease Inhibitor"/>
    <property type="match status" value="1"/>
</dbReference>
<proteinExistence type="predicted"/>
<accession>A0ABV6E9T3</accession>
<evidence type="ECO:0000313" key="2">
    <source>
        <dbReference type="Proteomes" id="UP001589792"/>
    </source>
</evidence>
<organism evidence="1 2">
    <name type="scientific">Serratia aquatilis</name>
    <dbReference type="NCBI Taxonomy" id="1737515"/>
    <lineage>
        <taxon>Bacteria</taxon>
        <taxon>Pseudomonadati</taxon>
        <taxon>Pseudomonadota</taxon>
        <taxon>Gammaproteobacteria</taxon>
        <taxon>Enterobacterales</taxon>
        <taxon>Yersiniaceae</taxon>
        <taxon>Serratia</taxon>
    </lineage>
</organism>
<name>A0ABV6E9T3_9GAMM</name>
<sequence length="63" mass="7510">MLHQHLPQHHDSLDLDGRQLEQLDEKDLRGSELQKISLYNNRLTHFPEQIFRHRDLKVLGCVP</sequence>
<dbReference type="Proteomes" id="UP001589792">
    <property type="component" value="Unassembled WGS sequence"/>
</dbReference>
<reference evidence="1 2" key="1">
    <citation type="submission" date="2024-09" db="EMBL/GenBank/DDBJ databases">
        <authorList>
            <person name="Sun Q."/>
            <person name="Mori K."/>
        </authorList>
    </citation>
    <scope>NUCLEOTIDE SEQUENCE [LARGE SCALE GENOMIC DNA]</scope>
    <source>
        <strain evidence="1 2">CCM 8626</strain>
    </source>
</reference>
<evidence type="ECO:0000313" key="1">
    <source>
        <dbReference type="EMBL" id="MFC0225767.1"/>
    </source>
</evidence>
<dbReference type="RefSeq" id="WP_380673372.1">
    <property type="nucleotide sequence ID" value="NZ_CP173186.1"/>
</dbReference>
<protein>
    <recommendedName>
        <fullName evidence="3">Leucine-rich repeat domain-containing protein</fullName>
    </recommendedName>
</protein>
<dbReference type="EMBL" id="JBHLXG010000003">
    <property type="protein sequence ID" value="MFC0225767.1"/>
    <property type="molecule type" value="Genomic_DNA"/>
</dbReference>
<gene>
    <name evidence="1" type="ORF">ACFFJ3_04485</name>
</gene>
<dbReference type="SUPFAM" id="SSF52058">
    <property type="entry name" value="L domain-like"/>
    <property type="match status" value="1"/>
</dbReference>
<dbReference type="InterPro" id="IPR032675">
    <property type="entry name" value="LRR_dom_sf"/>
</dbReference>
<evidence type="ECO:0008006" key="3">
    <source>
        <dbReference type="Google" id="ProtNLM"/>
    </source>
</evidence>
<keyword evidence="2" id="KW-1185">Reference proteome</keyword>